<accession>A0A2N1MA31</accession>
<gene>
    <name evidence="2" type="ORF">RhiirC2_720486</name>
</gene>
<dbReference type="Proteomes" id="UP000233469">
    <property type="component" value="Unassembled WGS sequence"/>
</dbReference>
<name>A0A2N1MA31_9GLOM</name>
<protein>
    <submittedName>
        <fullName evidence="2">Uncharacterized protein</fullName>
    </submittedName>
</protein>
<dbReference type="EMBL" id="LLXL01003564">
    <property type="protein sequence ID" value="PKK58488.1"/>
    <property type="molecule type" value="Genomic_DNA"/>
</dbReference>
<sequence length="104" mass="11815">SPGHELHPSAIKFVPTLQKLSDEIMEEIRFLTVVAKSRIVVDNSNDGISNSNNNGKSDNIMNIRNPVEKRPKGHFKSNKRMKNTLELSNMLIKRMKCLKANEVQ</sequence>
<proteinExistence type="predicted"/>
<feature type="compositionally biased region" description="Low complexity" evidence="1">
    <location>
        <begin position="43"/>
        <end position="63"/>
    </location>
</feature>
<organism evidence="2 3">
    <name type="scientific">Rhizophagus irregularis</name>
    <dbReference type="NCBI Taxonomy" id="588596"/>
    <lineage>
        <taxon>Eukaryota</taxon>
        <taxon>Fungi</taxon>
        <taxon>Fungi incertae sedis</taxon>
        <taxon>Mucoromycota</taxon>
        <taxon>Glomeromycotina</taxon>
        <taxon>Glomeromycetes</taxon>
        <taxon>Glomerales</taxon>
        <taxon>Glomeraceae</taxon>
        <taxon>Rhizophagus</taxon>
    </lineage>
</organism>
<reference evidence="2 3" key="2">
    <citation type="submission" date="2017-10" db="EMBL/GenBank/DDBJ databases">
        <title>Extensive intraspecific genome diversity in a model arbuscular mycorrhizal fungus.</title>
        <authorList>
            <person name="Chen E.C.H."/>
            <person name="Morin E."/>
            <person name="Baudet D."/>
            <person name="Noel J."/>
            <person name="Ndikumana S."/>
            <person name="Charron P."/>
            <person name="St-Onge C."/>
            <person name="Giorgi J."/>
            <person name="Grigoriev I.V."/>
            <person name="Roux C."/>
            <person name="Martin F.M."/>
            <person name="Corradi N."/>
        </authorList>
    </citation>
    <scope>NUCLEOTIDE SEQUENCE [LARGE SCALE GENOMIC DNA]</scope>
    <source>
        <strain evidence="2 3">C2</strain>
    </source>
</reference>
<evidence type="ECO:0000313" key="2">
    <source>
        <dbReference type="EMBL" id="PKK58488.1"/>
    </source>
</evidence>
<dbReference type="AlphaFoldDB" id="A0A2N1MA31"/>
<feature type="region of interest" description="Disordered" evidence="1">
    <location>
        <begin position="43"/>
        <end position="75"/>
    </location>
</feature>
<feature type="non-terminal residue" evidence="2">
    <location>
        <position position="1"/>
    </location>
</feature>
<evidence type="ECO:0000313" key="3">
    <source>
        <dbReference type="Proteomes" id="UP000233469"/>
    </source>
</evidence>
<comment type="caution">
    <text evidence="2">The sequence shown here is derived from an EMBL/GenBank/DDBJ whole genome shotgun (WGS) entry which is preliminary data.</text>
</comment>
<dbReference type="VEuPathDB" id="FungiDB:FUN_019155"/>
<evidence type="ECO:0000256" key="1">
    <source>
        <dbReference type="SAM" id="MobiDB-lite"/>
    </source>
</evidence>
<reference evidence="2 3" key="1">
    <citation type="submission" date="2016-04" db="EMBL/GenBank/DDBJ databases">
        <title>Genome analyses suggest a sexual origin of heterokaryosis in a supposedly ancient asexual fungus.</title>
        <authorList>
            <person name="Ropars J."/>
            <person name="Sedzielewska K."/>
            <person name="Noel J."/>
            <person name="Charron P."/>
            <person name="Farinelli L."/>
            <person name="Marton T."/>
            <person name="Kruger M."/>
            <person name="Pelin A."/>
            <person name="Brachmann A."/>
            <person name="Corradi N."/>
        </authorList>
    </citation>
    <scope>NUCLEOTIDE SEQUENCE [LARGE SCALE GENOMIC DNA]</scope>
    <source>
        <strain evidence="2 3">C2</strain>
    </source>
</reference>